<proteinExistence type="predicted"/>
<keyword evidence="5" id="KW-1133">Transmembrane helix</keyword>
<dbReference type="EMBL" id="NCKU01001688">
    <property type="protein sequence ID" value="RWS11480.1"/>
    <property type="molecule type" value="Genomic_DNA"/>
</dbReference>
<protein>
    <recommendedName>
        <fullName evidence="7">Sushi domain-containing protein</fullName>
    </recommendedName>
</protein>
<dbReference type="Proteomes" id="UP000285301">
    <property type="component" value="Unassembled WGS sequence"/>
</dbReference>
<keyword evidence="3 4" id="KW-1015">Disulfide bond</keyword>
<evidence type="ECO:0000313" key="8">
    <source>
        <dbReference type="EMBL" id="RWS10808.1"/>
    </source>
</evidence>
<dbReference type="PROSITE" id="PS50923">
    <property type="entry name" value="SUSHI"/>
    <property type="match status" value="2"/>
</dbReference>
<dbReference type="EMBL" id="NCKU01001689">
    <property type="protein sequence ID" value="RWS11476.1"/>
    <property type="molecule type" value="Genomic_DNA"/>
</dbReference>
<feature type="transmembrane region" description="Helical" evidence="5">
    <location>
        <begin position="325"/>
        <end position="349"/>
    </location>
</feature>
<accession>A0A3S4R4G8</accession>
<evidence type="ECO:0000256" key="4">
    <source>
        <dbReference type="PROSITE-ProRule" id="PRU00302"/>
    </source>
</evidence>
<evidence type="ECO:0000256" key="5">
    <source>
        <dbReference type="SAM" id="Phobius"/>
    </source>
</evidence>
<dbReference type="InterPro" id="IPR035976">
    <property type="entry name" value="Sushi/SCR/CCP_sf"/>
</dbReference>
<organism evidence="10 12">
    <name type="scientific">Dinothrombium tinctorium</name>
    <dbReference type="NCBI Taxonomy" id="1965070"/>
    <lineage>
        <taxon>Eukaryota</taxon>
        <taxon>Metazoa</taxon>
        <taxon>Ecdysozoa</taxon>
        <taxon>Arthropoda</taxon>
        <taxon>Chelicerata</taxon>
        <taxon>Arachnida</taxon>
        <taxon>Acari</taxon>
        <taxon>Acariformes</taxon>
        <taxon>Trombidiformes</taxon>
        <taxon>Prostigmata</taxon>
        <taxon>Anystina</taxon>
        <taxon>Parasitengona</taxon>
        <taxon>Trombidioidea</taxon>
        <taxon>Trombidiidae</taxon>
        <taxon>Dinothrombium</taxon>
    </lineage>
</organism>
<dbReference type="EMBL" id="NCKU01000571">
    <property type="protein sequence ID" value="RWS14997.1"/>
    <property type="molecule type" value="Genomic_DNA"/>
</dbReference>
<sequence length="457" mass="52093">MIFTTFLILFLSSAYLENVKGFCGIPGTSPYLEIDENSEVSVSENDEGATVIYACEDPDNILIGSKMRKCVSGHWTQQLPKCASKLNLKNFKSKIDENEMEIELENPTKIAALKFSKIANDTSITAISGDFVCENETNFYFHPICVTKHSITLQNLTITFKNRVNEDIAVNFYDVADTECTYPDIPAFATIQIDKSCSHYMNCTRYTYECQPGFDLRPKAAPGISCDTIGEQIPLCVPKVFCLKVEENPIFEYKYRLQWNETHIASGGFVQYKCREEDYSLYGDAVRECKRNGTWSKKEPLCELDANRNMTSLAKPSMSQEIFNLPVFILIISLVIITMIVVFILIVLIHKRNQRITQLERIGSLRSRNLYYEIPMQMNTSYKIGTTVDDEIEITGSQYVVSRESLMRMYESEVDAIYNRNRLSLPNNNNYERIDFANGTLPSVLITNDSSMPQISL</sequence>
<comment type="caution">
    <text evidence="10">The sequence shown here is derived from an EMBL/GenBank/DDBJ whole genome shotgun (WGS) entry which is preliminary data.</text>
</comment>
<keyword evidence="2" id="KW-0677">Repeat</keyword>
<comment type="caution">
    <text evidence="4">Lacks conserved residue(s) required for the propagation of feature annotation.</text>
</comment>
<evidence type="ECO:0000256" key="1">
    <source>
        <dbReference type="ARBA" id="ARBA00022729"/>
    </source>
</evidence>
<gene>
    <name evidence="11" type="ORF">B4U79_17255</name>
    <name evidence="10" type="ORF">B4U79_17522</name>
    <name evidence="9" type="ORF">B4U79_17524</name>
    <name evidence="8" type="ORF">B4U79_17575</name>
</gene>
<feature type="domain" description="Sushi" evidence="7">
    <location>
        <begin position="21"/>
        <end position="84"/>
    </location>
</feature>
<evidence type="ECO:0000256" key="3">
    <source>
        <dbReference type="ARBA" id="ARBA00023157"/>
    </source>
</evidence>
<feature type="chain" id="PRO_5036095037" description="Sushi domain-containing protein" evidence="6">
    <location>
        <begin position="22"/>
        <end position="457"/>
    </location>
</feature>
<feature type="domain" description="Sushi" evidence="7">
    <location>
        <begin position="240"/>
        <end position="304"/>
    </location>
</feature>
<evidence type="ECO:0000313" key="12">
    <source>
        <dbReference type="Proteomes" id="UP000285301"/>
    </source>
</evidence>
<dbReference type="InterPro" id="IPR000436">
    <property type="entry name" value="Sushi_SCR_CCP_dom"/>
</dbReference>
<evidence type="ECO:0000313" key="10">
    <source>
        <dbReference type="EMBL" id="RWS11480.1"/>
    </source>
</evidence>
<keyword evidence="12" id="KW-1185">Reference proteome</keyword>
<evidence type="ECO:0000256" key="2">
    <source>
        <dbReference type="ARBA" id="ARBA00022737"/>
    </source>
</evidence>
<dbReference type="SMART" id="SM00032">
    <property type="entry name" value="CCP"/>
    <property type="match status" value="2"/>
</dbReference>
<dbReference type="PANTHER" id="PTHR45656:SF4">
    <property type="entry name" value="PROTEIN CBR-CLEC-78"/>
    <property type="match status" value="1"/>
</dbReference>
<keyword evidence="5" id="KW-0472">Membrane</keyword>
<reference evidence="10 12" key="1">
    <citation type="journal article" date="2018" name="Gigascience">
        <title>Genomes of trombidid mites reveal novel predicted allergens and laterally-transferred genes associated with secondary metabolism.</title>
        <authorList>
            <person name="Dong X."/>
            <person name="Chaisiri K."/>
            <person name="Xia D."/>
            <person name="Armstrong S.D."/>
            <person name="Fang Y."/>
            <person name="Donnelly M.J."/>
            <person name="Kadowaki T."/>
            <person name="McGarry J.W."/>
            <person name="Darby A.C."/>
            <person name="Makepeace B.L."/>
        </authorList>
    </citation>
    <scope>NUCLEOTIDE SEQUENCE [LARGE SCALE GENOMIC DNA]</scope>
    <source>
        <strain evidence="10">UoL-WK</strain>
    </source>
</reference>
<dbReference type="AlphaFoldDB" id="A0A3S4R4G8"/>
<dbReference type="Pfam" id="PF00084">
    <property type="entry name" value="Sushi"/>
    <property type="match status" value="1"/>
</dbReference>
<dbReference type="CDD" id="cd00033">
    <property type="entry name" value="CCP"/>
    <property type="match status" value="2"/>
</dbReference>
<dbReference type="InterPro" id="IPR051277">
    <property type="entry name" value="SEZ6_CSMD_C4BPB_Regulators"/>
</dbReference>
<keyword evidence="5" id="KW-0812">Transmembrane</keyword>
<keyword evidence="1 6" id="KW-0732">Signal</keyword>
<dbReference type="Gene3D" id="2.10.70.10">
    <property type="entry name" value="Complement Module, domain 1"/>
    <property type="match status" value="2"/>
</dbReference>
<dbReference type="EMBL" id="NCKU01001956">
    <property type="protein sequence ID" value="RWS10808.1"/>
    <property type="molecule type" value="Genomic_DNA"/>
</dbReference>
<keyword evidence="4" id="KW-0768">Sushi</keyword>
<dbReference type="SUPFAM" id="SSF57535">
    <property type="entry name" value="Complement control module/SCR domain"/>
    <property type="match status" value="2"/>
</dbReference>
<dbReference type="STRING" id="1965070.A0A3S4R4G8"/>
<evidence type="ECO:0000256" key="6">
    <source>
        <dbReference type="SAM" id="SignalP"/>
    </source>
</evidence>
<evidence type="ECO:0000313" key="9">
    <source>
        <dbReference type="EMBL" id="RWS11476.1"/>
    </source>
</evidence>
<dbReference type="PANTHER" id="PTHR45656">
    <property type="entry name" value="PROTEIN CBR-CLEC-78"/>
    <property type="match status" value="1"/>
</dbReference>
<dbReference type="OrthoDB" id="6531471at2759"/>
<name>A0A3S4R4G8_9ACAR</name>
<evidence type="ECO:0000313" key="11">
    <source>
        <dbReference type="EMBL" id="RWS14997.1"/>
    </source>
</evidence>
<feature type="disulfide bond" evidence="4">
    <location>
        <begin position="55"/>
        <end position="82"/>
    </location>
</feature>
<evidence type="ECO:0000259" key="7">
    <source>
        <dbReference type="PROSITE" id="PS50923"/>
    </source>
</evidence>
<feature type="signal peptide" evidence="6">
    <location>
        <begin position="1"/>
        <end position="21"/>
    </location>
</feature>
<reference evidence="10" key="2">
    <citation type="submission" date="2018-11" db="EMBL/GenBank/DDBJ databases">
        <title>Trombidioid mite genomics.</title>
        <authorList>
            <person name="Dong X."/>
        </authorList>
    </citation>
    <scope>NUCLEOTIDE SEQUENCE</scope>
    <source>
        <strain evidence="10">UoL-WK</strain>
    </source>
</reference>